<dbReference type="InterPro" id="IPR051038">
    <property type="entry name" value="RMT2/GAMT_Mtase"/>
</dbReference>
<dbReference type="SUPFAM" id="SSF53335">
    <property type="entry name" value="S-adenosyl-L-methionine-dependent methyltransferases"/>
    <property type="match status" value="1"/>
</dbReference>
<dbReference type="GO" id="GO:0005634">
    <property type="term" value="C:nucleus"/>
    <property type="evidence" value="ECO:0007669"/>
    <property type="project" value="UniProtKB-SubCell"/>
</dbReference>
<evidence type="ECO:0000256" key="4">
    <source>
        <dbReference type="ARBA" id="ARBA00022603"/>
    </source>
</evidence>
<dbReference type="PANTHER" id="PTHR32379">
    <property type="entry name" value="GUANIDINOACETATE N-METHYLTRANSFERASE"/>
    <property type="match status" value="1"/>
</dbReference>
<comment type="subcellular location">
    <subcellularLocation>
        <location evidence="10">Cytoplasm</location>
    </subcellularLocation>
    <subcellularLocation>
        <location evidence="10">Nucleus</location>
    </subcellularLocation>
</comment>
<keyword evidence="13" id="KW-1185">Reference proteome</keyword>
<keyword evidence="3 10" id="KW-0963">Cytoplasm</keyword>
<dbReference type="GO" id="GO:0032259">
    <property type="term" value="P:methylation"/>
    <property type="evidence" value="ECO:0007669"/>
    <property type="project" value="UniProtKB-KW"/>
</dbReference>
<feature type="domain" description="RMT2" evidence="11">
    <location>
        <begin position="143"/>
        <end position="389"/>
    </location>
</feature>
<evidence type="ECO:0000256" key="8">
    <source>
        <dbReference type="ARBA" id="ARBA00023043"/>
    </source>
</evidence>
<dbReference type="EC" id="2.1.1.-" evidence="10"/>
<dbReference type="RefSeq" id="XP_028475169.1">
    <property type="nucleotide sequence ID" value="XM_028624097.1"/>
</dbReference>
<evidence type="ECO:0000256" key="10">
    <source>
        <dbReference type="PIRNR" id="PIRNR038148"/>
    </source>
</evidence>
<evidence type="ECO:0000256" key="5">
    <source>
        <dbReference type="ARBA" id="ARBA00022679"/>
    </source>
</evidence>
<dbReference type="InterPro" id="IPR017408">
    <property type="entry name" value="Arginine_N-MeTrfase_2"/>
</dbReference>
<dbReference type="STRING" id="105984.A0A427XN78"/>
<dbReference type="PROSITE" id="PS51559">
    <property type="entry name" value="SAM_RMT2"/>
    <property type="match status" value="1"/>
</dbReference>
<dbReference type="SUPFAM" id="SSF48403">
    <property type="entry name" value="Ankyrin repeat"/>
    <property type="match status" value="1"/>
</dbReference>
<evidence type="ECO:0000256" key="6">
    <source>
        <dbReference type="ARBA" id="ARBA00022691"/>
    </source>
</evidence>
<dbReference type="InterPro" id="IPR026480">
    <property type="entry name" value="RMT2_dom"/>
</dbReference>
<evidence type="ECO:0000256" key="2">
    <source>
        <dbReference type="ARBA" id="ARBA00011245"/>
    </source>
</evidence>
<dbReference type="FunFam" id="3.40.50.150:FF:000430">
    <property type="entry name" value="Arginine N-methyltransferase 2"/>
    <property type="match status" value="1"/>
</dbReference>
<evidence type="ECO:0000256" key="9">
    <source>
        <dbReference type="ARBA" id="ARBA00023242"/>
    </source>
</evidence>
<evidence type="ECO:0000259" key="11">
    <source>
        <dbReference type="PROSITE" id="PS51559"/>
    </source>
</evidence>
<evidence type="ECO:0000256" key="7">
    <source>
        <dbReference type="ARBA" id="ARBA00022737"/>
    </source>
</evidence>
<evidence type="ECO:0000313" key="13">
    <source>
        <dbReference type="Proteomes" id="UP000279236"/>
    </source>
</evidence>
<comment type="caution">
    <text evidence="12">The sequence shown here is derived from an EMBL/GenBank/DDBJ whole genome shotgun (WGS) entry which is preliminary data.</text>
</comment>
<dbReference type="PANTHER" id="PTHR32379:SF1">
    <property type="entry name" value="GUANIDINOACETATE N-METHYLTRANSFERASE"/>
    <property type="match status" value="1"/>
</dbReference>
<dbReference type="GO" id="GO:0005737">
    <property type="term" value="C:cytoplasm"/>
    <property type="evidence" value="ECO:0007669"/>
    <property type="project" value="UniProtKB-SubCell"/>
</dbReference>
<dbReference type="PIRSF" id="PIRSF038148">
    <property type="entry name" value="Arginine_N-mtfrase-2"/>
    <property type="match status" value="1"/>
</dbReference>
<dbReference type="Gene3D" id="1.25.40.20">
    <property type="entry name" value="Ankyrin repeat-containing domain"/>
    <property type="match status" value="1"/>
</dbReference>
<comment type="similarity">
    <text evidence="10">Belongs to the class I-like SAM-binding methyltransferase superfamily. RMT2 methyltransferase family.</text>
</comment>
<dbReference type="AlphaFoldDB" id="A0A427XN78"/>
<keyword evidence="7" id="KW-0677">Repeat</keyword>
<dbReference type="Proteomes" id="UP000279236">
    <property type="component" value="Unassembled WGS sequence"/>
</dbReference>
<keyword evidence="4 10" id="KW-0489">Methyltransferase</keyword>
<sequence>MSSNDTAAPAPTTDGELPEEFLVLANALLAAAKVGSASDVAALLKQGAPAWYQDDSLGWSALFYAAERREPALIGALLRGGAVWNAVDHWGRTAGEVCLSLGDQQGWEMIRNEGVRTEMLHHALGASQQAETEGGITLRAEDKTSAGDNLEFLRSELTWDLGEDGRERVLDADGNGVMMGWEEPLMKEHVRLMTDHPSAVAKGGEGMAILNVGYGLGIVDRLFQETKPVQHTIIEAHPQVLKHMREQGVDKIPGVTILEGRWQDWVLDPEKLVTLLEGTPGGMGFDAIFVDTFAEGYEDLKAFFEALPDVLEAENGIFSFWNGLGATNPTIYAVSSSLAELHLDDVGLDTVWHDVAIPQSLAEEVWRGVRRRYWELPGYRLPISKMRLI</sequence>
<accession>A0A427XN78</accession>
<evidence type="ECO:0000256" key="3">
    <source>
        <dbReference type="ARBA" id="ARBA00022490"/>
    </source>
</evidence>
<dbReference type="EMBL" id="RSCE01000008">
    <property type="protein sequence ID" value="RSH80222.1"/>
    <property type="molecule type" value="Genomic_DNA"/>
</dbReference>
<organism evidence="12 13">
    <name type="scientific">Apiotrichum porosum</name>
    <dbReference type="NCBI Taxonomy" id="105984"/>
    <lineage>
        <taxon>Eukaryota</taxon>
        <taxon>Fungi</taxon>
        <taxon>Dikarya</taxon>
        <taxon>Basidiomycota</taxon>
        <taxon>Agaricomycotina</taxon>
        <taxon>Tremellomycetes</taxon>
        <taxon>Trichosporonales</taxon>
        <taxon>Trichosporonaceae</taxon>
        <taxon>Apiotrichum</taxon>
    </lineage>
</organism>
<comment type="function">
    <text evidence="1 10">S-adenosyl-L-methionine-dependent protein-arginine N-methyltransferase that methylates the delta-nitrogen atom of arginine residues to form N5-methylarginine (type IV) in target proteins. Monomethylates ribosomal protein L12.</text>
</comment>
<dbReference type="InterPro" id="IPR029063">
    <property type="entry name" value="SAM-dependent_MTases_sf"/>
</dbReference>
<dbReference type="GeneID" id="39593338"/>
<evidence type="ECO:0000313" key="12">
    <source>
        <dbReference type="EMBL" id="RSH80222.1"/>
    </source>
</evidence>
<keyword evidence="5 10" id="KW-0808">Transferase</keyword>
<protein>
    <recommendedName>
        <fullName evidence="10">Arginine N-methyltransferase 2</fullName>
        <ecNumber evidence="10">2.1.1.-</ecNumber>
    </recommendedName>
</protein>
<keyword evidence="6" id="KW-0949">S-adenosyl-L-methionine</keyword>
<evidence type="ECO:0000256" key="1">
    <source>
        <dbReference type="ARBA" id="ARBA00002207"/>
    </source>
</evidence>
<keyword evidence="8" id="KW-0040">ANK repeat</keyword>
<name>A0A427XN78_9TREE</name>
<keyword evidence="9 10" id="KW-0539">Nucleus</keyword>
<comment type="subunit">
    <text evidence="2 10">Monomer.</text>
</comment>
<dbReference type="GO" id="GO:0019702">
    <property type="term" value="F:protein arginine N5-methyltransferase activity"/>
    <property type="evidence" value="ECO:0007669"/>
    <property type="project" value="TreeGrafter"/>
</dbReference>
<gene>
    <name evidence="12" type="primary">RMT2</name>
    <name evidence="12" type="ORF">EHS24_008795</name>
</gene>
<dbReference type="OrthoDB" id="19014at2759"/>
<proteinExistence type="inferred from homology"/>
<dbReference type="Gene3D" id="3.40.50.150">
    <property type="entry name" value="Vaccinia Virus protein VP39"/>
    <property type="match status" value="1"/>
</dbReference>
<reference evidence="12 13" key="1">
    <citation type="submission" date="2018-11" db="EMBL/GenBank/DDBJ databases">
        <title>Genome sequence of Apiotrichum porosum DSM 27194.</title>
        <authorList>
            <person name="Aliyu H."/>
            <person name="Gorte O."/>
            <person name="Ochsenreither K."/>
        </authorList>
    </citation>
    <scope>NUCLEOTIDE SEQUENCE [LARGE SCALE GENOMIC DNA]</scope>
    <source>
        <strain evidence="12 13">DSM 27194</strain>
    </source>
</reference>
<dbReference type="InterPro" id="IPR036770">
    <property type="entry name" value="Ankyrin_rpt-contain_sf"/>
</dbReference>